<gene>
    <name evidence="1" type="ORF">MENTE1834_LOCUS42404</name>
</gene>
<dbReference type="EMBL" id="CAVMJV010000111">
    <property type="protein sequence ID" value="CAK5101920.1"/>
    <property type="molecule type" value="Genomic_DNA"/>
</dbReference>
<protein>
    <submittedName>
        <fullName evidence="1">Uncharacterized protein</fullName>
    </submittedName>
</protein>
<reference evidence="1" key="1">
    <citation type="submission" date="2023-11" db="EMBL/GenBank/DDBJ databases">
        <authorList>
            <person name="Poullet M."/>
        </authorList>
    </citation>
    <scope>NUCLEOTIDE SEQUENCE</scope>
    <source>
        <strain evidence="1">E1834</strain>
    </source>
</reference>
<dbReference type="Proteomes" id="UP001497535">
    <property type="component" value="Unassembled WGS sequence"/>
</dbReference>
<sequence>MLYCKLTVILLHLLLLILISGKSSDSNNDCSCLKEQIFDSNVKDGNNSNFKILNEKNDSVQFTFDGVKCNFLDCYWEIQPPKDSKLYHYIIVKMNLSHPDDGDFVEECDTNFRTGSRGCSRYNSKNIGSSNEILVNDVSRFILKRDASVRVWYHRESVGMIKNPNIPRQFNLNYEWREEPHPLMPKKSFNDI</sequence>
<accession>A0ACB1ASF2</accession>
<evidence type="ECO:0000313" key="2">
    <source>
        <dbReference type="Proteomes" id="UP001497535"/>
    </source>
</evidence>
<name>A0ACB1ASF2_MELEN</name>
<evidence type="ECO:0000313" key="1">
    <source>
        <dbReference type="EMBL" id="CAK5101920.1"/>
    </source>
</evidence>
<proteinExistence type="predicted"/>
<organism evidence="1 2">
    <name type="scientific">Meloidogyne enterolobii</name>
    <name type="common">Root-knot nematode worm</name>
    <name type="synonym">Meloidogyne mayaguensis</name>
    <dbReference type="NCBI Taxonomy" id="390850"/>
    <lineage>
        <taxon>Eukaryota</taxon>
        <taxon>Metazoa</taxon>
        <taxon>Ecdysozoa</taxon>
        <taxon>Nematoda</taxon>
        <taxon>Chromadorea</taxon>
        <taxon>Rhabditida</taxon>
        <taxon>Tylenchina</taxon>
        <taxon>Tylenchomorpha</taxon>
        <taxon>Tylenchoidea</taxon>
        <taxon>Meloidogynidae</taxon>
        <taxon>Meloidogyninae</taxon>
        <taxon>Meloidogyne</taxon>
    </lineage>
</organism>
<comment type="caution">
    <text evidence="1">The sequence shown here is derived from an EMBL/GenBank/DDBJ whole genome shotgun (WGS) entry which is preliminary data.</text>
</comment>
<keyword evidence="2" id="KW-1185">Reference proteome</keyword>